<accession>A0AAD7GQ33</accession>
<comment type="caution">
    <text evidence="1">The sequence shown here is derived from an EMBL/GenBank/DDBJ whole genome shotgun (WGS) entry which is preliminary data.</text>
</comment>
<reference evidence="1" key="1">
    <citation type="submission" date="2023-03" db="EMBL/GenBank/DDBJ databases">
        <title>Massive genome expansion in bonnet fungi (Mycena s.s.) driven by repeated elements and novel gene families across ecological guilds.</title>
        <authorList>
            <consortium name="Lawrence Berkeley National Laboratory"/>
            <person name="Harder C.B."/>
            <person name="Miyauchi S."/>
            <person name="Viragh M."/>
            <person name="Kuo A."/>
            <person name="Thoen E."/>
            <person name="Andreopoulos B."/>
            <person name="Lu D."/>
            <person name="Skrede I."/>
            <person name="Drula E."/>
            <person name="Henrissat B."/>
            <person name="Morin E."/>
            <person name="Kohler A."/>
            <person name="Barry K."/>
            <person name="LaButti K."/>
            <person name="Morin E."/>
            <person name="Salamov A."/>
            <person name="Lipzen A."/>
            <person name="Mereny Z."/>
            <person name="Hegedus B."/>
            <person name="Baldrian P."/>
            <person name="Stursova M."/>
            <person name="Weitz H."/>
            <person name="Taylor A."/>
            <person name="Grigoriev I.V."/>
            <person name="Nagy L.G."/>
            <person name="Martin F."/>
            <person name="Kauserud H."/>
        </authorList>
    </citation>
    <scope>NUCLEOTIDE SEQUENCE</scope>
    <source>
        <strain evidence="1">CBHHK067</strain>
    </source>
</reference>
<dbReference type="AlphaFoldDB" id="A0AAD7GQ33"/>
<gene>
    <name evidence="1" type="ORF">B0H17DRAFT_1251444</name>
</gene>
<proteinExistence type="predicted"/>
<dbReference type="EMBL" id="JARKIE010000020">
    <property type="protein sequence ID" value="KAJ7700457.1"/>
    <property type="molecule type" value="Genomic_DNA"/>
</dbReference>
<evidence type="ECO:0000313" key="1">
    <source>
        <dbReference type="EMBL" id="KAJ7700457.1"/>
    </source>
</evidence>
<sequence>MGLPNCGNRVAFGNGGCQIELSVCGHHGGWRKGGEGSEITVTPLNRIHMIVLLRPNHDMPGSKFRSMKLERLSAKFVRKDVQPSVYRDWMLQLWKPSTLILAGGARADLAAYGLTQEVDDLLIAHTMNNTCLEGGQIAKYLHLYWPQIHDPPARRIVHAFGALDLIQDSSHCLLAPPLGPIPPLNHRVLTADTPQRPKSPDGRKCSAACLQNSPSRQTRHYDGSRTRGFCVRAIPPAHYLGYYNLDDLHTHRQGGALSKHSPNSFTPTFFSVEAQEFSEDWGG</sequence>
<dbReference type="Proteomes" id="UP001221757">
    <property type="component" value="Unassembled WGS sequence"/>
</dbReference>
<keyword evidence="2" id="KW-1185">Reference proteome</keyword>
<protein>
    <submittedName>
        <fullName evidence="1">Uncharacterized protein</fullName>
    </submittedName>
</protein>
<evidence type="ECO:0000313" key="2">
    <source>
        <dbReference type="Proteomes" id="UP001221757"/>
    </source>
</evidence>
<organism evidence="1 2">
    <name type="scientific">Mycena rosella</name>
    <name type="common">Pink bonnet</name>
    <name type="synonym">Agaricus rosellus</name>
    <dbReference type="NCBI Taxonomy" id="1033263"/>
    <lineage>
        <taxon>Eukaryota</taxon>
        <taxon>Fungi</taxon>
        <taxon>Dikarya</taxon>
        <taxon>Basidiomycota</taxon>
        <taxon>Agaricomycotina</taxon>
        <taxon>Agaricomycetes</taxon>
        <taxon>Agaricomycetidae</taxon>
        <taxon>Agaricales</taxon>
        <taxon>Marasmiineae</taxon>
        <taxon>Mycenaceae</taxon>
        <taxon>Mycena</taxon>
    </lineage>
</organism>
<name>A0AAD7GQ33_MYCRO</name>